<feature type="region of interest" description="Disordered" evidence="1">
    <location>
        <begin position="328"/>
        <end position="369"/>
    </location>
</feature>
<evidence type="ECO:0000256" key="1">
    <source>
        <dbReference type="SAM" id="MobiDB-lite"/>
    </source>
</evidence>
<reference evidence="3 4" key="1">
    <citation type="submission" date="2014-04" db="EMBL/GenBank/DDBJ databases">
        <title>Genome assembly of Hyalangium minutum DSM 14724.</title>
        <authorList>
            <person name="Sharma G."/>
            <person name="Subramanian S."/>
        </authorList>
    </citation>
    <scope>NUCLEOTIDE SEQUENCE [LARGE SCALE GENOMIC DNA]</scope>
    <source>
        <strain evidence="3 4">DSM 14724</strain>
    </source>
</reference>
<dbReference type="OrthoDB" id="5381714at2"/>
<keyword evidence="4" id="KW-1185">Reference proteome</keyword>
<evidence type="ECO:0000256" key="2">
    <source>
        <dbReference type="SAM" id="Phobius"/>
    </source>
</evidence>
<keyword evidence="2" id="KW-0812">Transmembrane</keyword>
<organism evidence="3 4">
    <name type="scientific">Hyalangium minutum</name>
    <dbReference type="NCBI Taxonomy" id="394096"/>
    <lineage>
        <taxon>Bacteria</taxon>
        <taxon>Pseudomonadati</taxon>
        <taxon>Myxococcota</taxon>
        <taxon>Myxococcia</taxon>
        <taxon>Myxococcales</taxon>
        <taxon>Cystobacterineae</taxon>
        <taxon>Archangiaceae</taxon>
        <taxon>Hyalangium</taxon>
    </lineage>
</organism>
<accession>A0A085WKY9</accession>
<dbReference type="Proteomes" id="UP000028725">
    <property type="component" value="Unassembled WGS sequence"/>
</dbReference>
<sequence>MAFSLQLLHREDFEGRTLRALAGGAAVGIFAALAQRILHVPVDPGLAVVAAALASARPVLGYTAALRLALCILPALPYFFDAENPVPQAFSGAIAAALVGLVGQGSERVGKAPEVAAGAVAAGALVPLGMYVQQVLDARFFPNGGLLSALLGFTSVALFWSVGTLASHLTLHVDPVESRGSTLENTLEGEAQELVGRTLALYRQCLGVAMKMAPGAGRSELVEVLRKMAREAFTLAESHSGLEAQLKSVAQTDVDAQVKDLRARAAATEDAVARRQLELAASSLGEELNRLDTLSRKRERLLAQLHAQVALLERARVSLVGAAGSEASAKGAQAAQLAKRLASMGEEAPAPISEPEQAAAQPAPTRVSH</sequence>
<keyword evidence="2" id="KW-0472">Membrane</keyword>
<keyword evidence="2" id="KW-1133">Transmembrane helix</keyword>
<dbReference type="STRING" id="394096.DB31_7589"/>
<gene>
    <name evidence="3" type="ORF">DB31_7589</name>
</gene>
<evidence type="ECO:0008006" key="5">
    <source>
        <dbReference type="Google" id="ProtNLM"/>
    </source>
</evidence>
<feature type="transmembrane region" description="Helical" evidence="2">
    <location>
        <begin position="59"/>
        <end position="80"/>
    </location>
</feature>
<proteinExistence type="predicted"/>
<name>A0A085WKY9_9BACT</name>
<comment type="caution">
    <text evidence="3">The sequence shown here is derived from an EMBL/GenBank/DDBJ whole genome shotgun (WGS) entry which is preliminary data.</text>
</comment>
<feature type="transmembrane region" description="Helical" evidence="2">
    <location>
        <begin position="20"/>
        <end position="38"/>
    </location>
</feature>
<dbReference type="EMBL" id="JMCB01000006">
    <property type="protein sequence ID" value="KFE68352.1"/>
    <property type="molecule type" value="Genomic_DNA"/>
</dbReference>
<protein>
    <recommendedName>
        <fullName evidence="5">Glutamate synthase [NADPH] large chain</fullName>
    </recommendedName>
</protein>
<evidence type="ECO:0000313" key="4">
    <source>
        <dbReference type="Proteomes" id="UP000028725"/>
    </source>
</evidence>
<evidence type="ECO:0000313" key="3">
    <source>
        <dbReference type="EMBL" id="KFE68352.1"/>
    </source>
</evidence>
<dbReference type="RefSeq" id="WP_044190008.1">
    <property type="nucleotide sequence ID" value="NZ_JMCB01000006.1"/>
</dbReference>
<dbReference type="AlphaFoldDB" id="A0A085WKY9"/>
<feature type="transmembrane region" description="Helical" evidence="2">
    <location>
        <begin position="144"/>
        <end position="162"/>
    </location>
</feature>